<dbReference type="AlphaFoldDB" id="A0A1B4V4X0"/>
<dbReference type="FunFam" id="3.90.550.10:FF:000003">
    <property type="entry name" value="2-C-methyl-D-erythritol 4-phosphate cytidylyltransferase"/>
    <property type="match status" value="1"/>
</dbReference>
<dbReference type="InterPro" id="IPR034683">
    <property type="entry name" value="IspD/TarI"/>
</dbReference>
<comment type="catalytic activity">
    <reaction evidence="1 7">
        <text>2-C-methyl-D-erythritol 4-phosphate + CTP + H(+) = 4-CDP-2-C-methyl-D-erythritol + diphosphate</text>
        <dbReference type="Rhea" id="RHEA:13429"/>
        <dbReference type="ChEBI" id="CHEBI:15378"/>
        <dbReference type="ChEBI" id="CHEBI:33019"/>
        <dbReference type="ChEBI" id="CHEBI:37563"/>
        <dbReference type="ChEBI" id="CHEBI:57823"/>
        <dbReference type="ChEBI" id="CHEBI:58262"/>
        <dbReference type="EC" id="2.7.7.60"/>
    </reaction>
</comment>
<name>A0A1B4V4X0_9GAMM</name>
<feature type="site" description="Positions MEP for the nucleophilic attack" evidence="7">
    <location>
        <position position="160"/>
    </location>
</feature>
<dbReference type="PANTHER" id="PTHR32125">
    <property type="entry name" value="2-C-METHYL-D-ERYTHRITOL 4-PHOSPHATE CYTIDYLYLTRANSFERASE, CHLOROPLASTIC"/>
    <property type="match status" value="1"/>
</dbReference>
<dbReference type="InterPro" id="IPR018294">
    <property type="entry name" value="ISPD_synthase_CS"/>
</dbReference>
<protein>
    <recommendedName>
        <fullName evidence="7">2-C-methyl-D-erythritol 4-phosphate cytidylyltransferase</fullName>
        <ecNumber evidence="7">2.7.7.60</ecNumber>
    </recommendedName>
    <alternativeName>
        <fullName evidence="7">4-diphosphocytidyl-2C-methyl-D-erythritol synthase</fullName>
    </alternativeName>
    <alternativeName>
        <fullName evidence="7">MEP cytidylyltransferase</fullName>
        <shortName evidence="7">MCT</shortName>
    </alternativeName>
</protein>
<dbReference type="PROSITE" id="PS01295">
    <property type="entry name" value="ISPD"/>
    <property type="match status" value="1"/>
</dbReference>
<dbReference type="GO" id="GO:0019288">
    <property type="term" value="P:isopentenyl diphosphate biosynthetic process, methylerythritol 4-phosphate pathway"/>
    <property type="evidence" value="ECO:0007669"/>
    <property type="project" value="UniProtKB-UniRule"/>
</dbReference>
<dbReference type="InterPro" id="IPR050088">
    <property type="entry name" value="IspD/TarI_cytidylyltransf_bact"/>
</dbReference>
<evidence type="ECO:0000313" key="9">
    <source>
        <dbReference type="Proteomes" id="UP000218899"/>
    </source>
</evidence>
<dbReference type="InterPro" id="IPR029044">
    <property type="entry name" value="Nucleotide-diphossugar_trans"/>
</dbReference>
<evidence type="ECO:0000256" key="3">
    <source>
        <dbReference type="ARBA" id="ARBA00009789"/>
    </source>
</evidence>
<accession>A0A1B4V4X0</accession>
<dbReference type="OrthoDB" id="9806837at2"/>
<dbReference type="SUPFAM" id="SSF53448">
    <property type="entry name" value="Nucleotide-diphospho-sugar transferases"/>
    <property type="match status" value="1"/>
</dbReference>
<evidence type="ECO:0000256" key="2">
    <source>
        <dbReference type="ARBA" id="ARBA00004787"/>
    </source>
</evidence>
<dbReference type="EMBL" id="AP014936">
    <property type="protein sequence ID" value="BAU48579.1"/>
    <property type="molecule type" value="Genomic_DNA"/>
</dbReference>
<keyword evidence="6 7" id="KW-0414">Isoprene biosynthesis</keyword>
<gene>
    <name evidence="7" type="primary">ispD</name>
    <name evidence="8" type="ORF">SVA_2027</name>
</gene>
<dbReference type="UniPathway" id="UPA00056">
    <property type="reaction ID" value="UER00093"/>
</dbReference>
<comment type="function">
    <text evidence="7">Catalyzes the formation of 4-diphosphocytidyl-2-C-methyl-D-erythritol from CTP and 2-C-methyl-D-erythritol 4-phosphate (MEP).</text>
</comment>
<evidence type="ECO:0000256" key="1">
    <source>
        <dbReference type="ARBA" id="ARBA00001282"/>
    </source>
</evidence>
<keyword evidence="4 7" id="KW-0808">Transferase</keyword>
<dbReference type="CDD" id="cd02516">
    <property type="entry name" value="CDP-ME_synthetase"/>
    <property type="match status" value="1"/>
</dbReference>
<feature type="site" description="Transition state stabilizer" evidence="7">
    <location>
        <position position="26"/>
    </location>
</feature>
<dbReference type="GO" id="GO:0050518">
    <property type="term" value="F:2-C-methyl-D-erythritol 4-phosphate cytidylyltransferase activity"/>
    <property type="evidence" value="ECO:0007669"/>
    <property type="project" value="UniProtKB-UniRule"/>
</dbReference>
<reference evidence="8 9" key="1">
    <citation type="submission" date="2015-08" db="EMBL/GenBank/DDBJ databases">
        <title>Complete genome sequence of Sulfurifustis variabilis.</title>
        <authorList>
            <person name="Miura A."/>
            <person name="Kojima H."/>
            <person name="Fukui M."/>
        </authorList>
    </citation>
    <scope>NUCLEOTIDE SEQUENCE [LARGE SCALE GENOMIC DNA]</scope>
    <source>
        <strain evidence="9">skN76</strain>
    </source>
</reference>
<dbReference type="RefSeq" id="WP_096461068.1">
    <property type="nucleotide sequence ID" value="NZ_AP014936.1"/>
</dbReference>
<dbReference type="Proteomes" id="UP000218899">
    <property type="component" value="Chromosome"/>
</dbReference>
<evidence type="ECO:0000256" key="7">
    <source>
        <dbReference type="HAMAP-Rule" id="MF_00108"/>
    </source>
</evidence>
<dbReference type="Pfam" id="PF01128">
    <property type="entry name" value="IspD"/>
    <property type="match status" value="1"/>
</dbReference>
<feature type="site" description="Transition state stabilizer" evidence="7">
    <location>
        <position position="19"/>
    </location>
</feature>
<comment type="similarity">
    <text evidence="3 7">Belongs to the IspD/TarI cytidylyltransferase family. IspD subfamily.</text>
</comment>
<organism evidence="8 9">
    <name type="scientific">Sulfurifustis variabilis</name>
    <dbReference type="NCBI Taxonomy" id="1675686"/>
    <lineage>
        <taxon>Bacteria</taxon>
        <taxon>Pseudomonadati</taxon>
        <taxon>Pseudomonadota</taxon>
        <taxon>Gammaproteobacteria</taxon>
        <taxon>Acidiferrobacterales</taxon>
        <taxon>Acidiferrobacteraceae</taxon>
        <taxon>Sulfurifustis</taxon>
    </lineage>
</organism>
<dbReference type="HAMAP" id="MF_00108">
    <property type="entry name" value="IspD"/>
    <property type="match status" value="1"/>
</dbReference>
<evidence type="ECO:0000256" key="5">
    <source>
        <dbReference type="ARBA" id="ARBA00022695"/>
    </source>
</evidence>
<sequence length="237" mass="25661">MSAATGIWGLVPAAGTGTRMKAALPKQYLPLLGRPVILHTLERLCGYARLQGVLVGISRDDVHWEKMRPVIFPRLMGTSEGGATRAATVLNALIVLAKTAREDDWVLVHDAVRPCIRHSDLDKLIDAVSADGEGGLLAMPLTDTVKRADAEGRVIETVPRQNLWRALTPQMFRLGSLRDALKRALADGVEVTDEAAAMERVGARPKVIEGRADNIKITLPADLVLAELYLKQQGPAP</sequence>
<dbReference type="NCBIfam" id="TIGR00453">
    <property type="entry name" value="ispD"/>
    <property type="match status" value="1"/>
</dbReference>
<dbReference type="InterPro" id="IPR001228">
    <property type="entry name" value="IspD"/>
</dbReference>
<keyword evidence="5 7" id="KW-0548">Nucleotidyltransferase</keyword>
<dbReference type="PANTHER" id="PTHR32125:SF4">
    <property type="entry name" value="2-C-METHYL-D-ERYTHRITOL 4-PHOSPHATE CYTIDYLYLTRANSFERASE, CHLOROPLASTIC"/>
    <property type="match status" value="1"/>
</dbReference>
<dbReference type="EC" id="2.7.7.60" evidence="7"/>
<evidence type="ECO:0000256" key="6">
    <source>
        <dbReference type="ARBA" id="ARBA00023229"/>
    </source>
</evidence>
<keyword evidence="9" id="KW-1185">Reference proteome</keyword>
<proteinExistence type="inferred from homology"/>
<dbReference type="KEGG" id="sva:SVA_2027"/>
<comment type="pathway">
    <text evidence="2 7">Isoprenoid biosynthesis; isopentenyl diphosphate biosynthesis via DXP pathway; isopentenyl diphosphate from 1-deoxy-D-xylulose 5-phosphate: step 2/6.</text>
</comment>
<feature type="site" description="Positions MEP for the nucleophilic attack" evidence="7">
    <location>
        <position position="216"/>
    </location>
</feature>
<evidence type="ECO:0000313" key="8">
    <source>
        <dbReference type="EMBL" id="BAU48579.1"/>
    </source>
</evidence>
<evidence type="ECO:0000256" key="4">
    <source>
        <dbReference type="ARBA" id="ARBA00022679"/>
    </source>
</evidence>
<dbReference type="Gene3D" id="3.90.550.10">
    <property type="entry name" value="Spore Coat Polysaccharide Biosynthesis Protein SpsA, Chain A"/>
    <property type="match status" value="1"/>
</dbReference>